<reference evidence="8" key="1">
    <citation type="submission" date="2006-05" db="EMBL/GenBank/DDBJ databases">
        <title>Complete sequence of chromosome 1 of Burkholderia cenocepacia AU 1054.</title>
        <authorList>
            <consortium name="US DOE Joint Genome Institute"/>
            <person name="Copeland A."/>
            <person name="Lucas S."/>
            <person name="Lapidus A."/>
            <person name="Barry K."/>
            <person name="Detter J.C."/>
            <person name="Glavina del Rio T."/>
            <person name="Hammon N."/>
            <person name="Israni S."/>
            <person name="Dalin E."/>
            <person name="Tice H."/>
            <person name="Pitluck S."/>
            <person name="Chain P."/>
            <person name="Malfatti S."/>
            <person name="Shin M."/>
            <person name="Vergez L."/>
            <person name="Schmutz J."/>
            <person name="Larimer F."/>
            <person name="Land M."/>
            <person name="Hauser L."/>
            <person name="Kyrpides N."/>
            <person name="Lykidis A."/>
            <person name="LiPuma J.J."/>
            <person name="Konstantinidis K."/>
            <person name="Tiedje J.M."/>
            <person name="Richardson P."/>
        </authorList>
    </citation>
    <scope>NUCLEOTIDE SEQUENCE [LARGE SCALE GENOMIC DNA]</scope>
    <source>
        <strain evidence="8">AU 1054</strain>
    </source>
</reference>
<dbReference type="PANTHER" id="PTHR48078:SF2">
    <property type="entry name" value="CATABOLIC L-SERINE_THREONINE DEHYDRATASE"/>
    <property type="match status" value="1"/>
</dbReference>
<evidence type="ECO:0000256" key="6">
    <source>
        <dbReference type="ARBA" id="ARBA00049406"/>
    </source>
</evidence>
<evidence type="ECO:0000259" key="7">
    <source>
        <dbReference type="Pfam" id="PF00291"/>
    </source>
</evidence>
<dbReference type="AlphaFoldDB" id="A0A0H2XMH4"/>
<accession>A0A0H2XMH4</accession>
<dbReference type="PROSITE" id="PS00165">
    <property type="entry name" value="DEHYDRATASE_SER_THR"/>
    <property type="match status" value="1"/>
</dbReference>
<comment type="catalytic activity">
    <reaction evidence="6">
        <text>L-serine = pyruvate + NH4(+)</text>
        <dbReference type="Rhea" id="RHEA:19169"/>
        <dbReference type="ChEBI" id="CHEBI:15361"/>
        <dbReference type="ChEBI" id="CHEBI:28938"/>
        <dbReference type="ChEBI" id="CHEBI:33384"/>
        <dbReference type="EC" id="4.3.1.17"/>
    </reaction>
</comment>
<proteinExistence type="inferred from homology"/>
<dbReference type="GO" id="GO:0004794">
    <property type="term" value="F:threonine deaminase activity"/>
    <property type="evidence" value="ECO:0007669"/>
    <property type="project" value="TreeGrafter"/>
</dbReference>
<keyword evidence="4" id="KW-0663">Pyridoxal phosphate</keyword>
<dbReference type="InterPro" id="IPR000634">
    <property type="entry name" value="Ser/Thr_deHydtase_PyrdxlP-BS"/>
</dbReference>
<dbReference type="InterPro" id="IPR036052">
    <property type="entry name" value="TrpB-like_PALP_sf"/>
</dbReference>
<protein>
    <recommendedName>
        <fullName evidence="3">L-serine ammonia-lyase</fullName>
        <ecNumber evidence="3">4.3.1.17</ecNumber>
    </recommendedName>
</protein>
<evidence type="ECO:0000256" key="5">
    <source>
        <dbReference type="ARBA" id="ARBA00023239"/>
    </source>
</evidence>
<evidence type="ECO:0000256" key="4">
    <source>
        <dbReference type="ARBA" id="ARBA00022898"/>
    </source>
</evidence>
<dbReference type="PANTHER" id="PTHR48078">
    <property type="entry name" value="THREONINE DEHYDRATASE, MITOCHONDRIAL-RELATED"/>
    <property type="match status" value="1"/>
</dbReference>
<evidence type="ECO:0000256" key="1">
    <source>
        <dbReference type="ARBA" id="ARBA00001933"/>
    </source>
</evidence>
<dbReference type="HOGENOM" id="CLU_021152_3_0_4"/>
<organism evidence="8">
    <name type="scientific">Burkholderia orbicola (strain AU 1054)</name>
    <dbReference type="NCBI Taxonomy" id="331271"/>
    <lineage>
        <taxon>Bacteria</taxon>
        <taxon>Pseudomonadati</taxon>
        <taxon>Pseudomonadota</taxon>
        <taxon>Betaproteobacteria</taxon>
        <taxon>Burkholderiales</taxon>
        <taxon>Burkholderiaceae</taxon>
        <taxon>Burkholderia</taxon>
        <taxon>Burkholderia cepacia complex</taxon>
        <taxon>Burkholderia orbicola</taxon>
    </lineage>
</organism>
<dbReference type="InterPro" id="IPR001926">
    <property type="entry name" value="TrpB-like_PALP"/>
</dbReference>
<evidence type="ECO:0000256" key="2">
    <source>
        <dbReference type="ARBA" id="ARBA00010869"/>
    </source>
</evidence>
<evidence type="ECO:0000256" key="3">
    <source>
        <dbReference type="ARBA" id="ARBA00012093"/>
    </source>
</evidence>
<comment type="cofactor">
    <cofactor evidence="1">
        <name>pyridoxal 5'-phosphate</name>
        <dbReference type="ChEBI" id="CHEBI:597326"/>
    </cofactor>
</comment>
<dbReference type="GO" id="GO:0006567">
    <property type="term" value="P:L-threonine catabolic process"/>
    <property type="evidence" value="ECO:0007669"/>
    <property type="project" value="TreeGrafter"/>
</dbReference>
<keyword evidence="5 8" id="KW-0456">Lyase</keyword>
<evidence type="ECO:0000313" key="8">
    <source>
        <dbReference type="EMBL" id="ABF75686.1"/>
    </source>
</evidence>
<dbReference type="EMBL" id="CP000378">
    <property type="protein sequence ID" value="ABF75686.1"/>
    <property type="molecule type" value="Genomic_DNA"/>
</dbReference>
<dbReference type="EC" id="4.3.1.17" evidence="3"/>
<comment type="similarity">
    <text evidence="2">Belongs to the serine/threonine dehydratase family.</text>
</comment>
<dbReference type="Gene3D" id="3.40.50.1100">
    <property type="match status" value="2"/>
</dbReference>
<feature type="domain" description="Tryptophan synthase beta chain-like PALP" evidence="7">
    <location>
        <begin position="27"/>
        <end position="313"/>
    </location>
</feature>
<sequence precursor="true">MTVIAALASSGVACVSSVPTASRPMPLHIPTPYIRSPIASRRLGRTVRLKLDALQPSGSFKLRGIGAVCEARHAAGARRFVSSSGGNAGIAVAYCGRELGVPVRVVVPESASARARELIRIEGADLVVHGASWAEANAFAQSTLDEHDAFVHPFDDRVLWQGHATMIDEMAAAGPKPDAVVLAVGGGGLLCGVLEGLARNGWHDVPVVAAETEGADCYARSVAQGRPVELAAIASIATSLGAKRPCDAAVEWATRHAIHPVVVSDADAVAASLRFVDEHRIVVEPACGAALAALERPVPVLASASDLAVIVCGGVTTTAEHLQTLRATLR</sequence>
<dbReference type="GO" id="GO:0009097">
    <property type="term" value="P:isoleucine biosynthetic process"/>
    <property type="evidence" value="ECO:0007669"/>
    <property type="project" value="TreeGrafter"/>
</dbReference>
<dbReference type="Pfam" id="PF00291">
    <property type="entry name" value="PALP"/>
    <property type="match status" value="1"/>
</dbReference>
<dbReference type="SUPFAM" id="SSF53686">
    <property type="entry name" value="Tryptophan synthase beta subunit-like PLP-dependent enzymes"/>
    <property type="match status" value="1"/>
</dbReference>
<dbReference type="InterPro" id="IPR050147">
    <property type="entry name" value="Ser/Thr_Dehydratase"/>
</dbReference>
<name>A0A0H2XMH4_BURO1</name>
<dbReference type="GO" id="GO:0030170">
    <property type="term" value="F:pyridoxal phosphate binding"/>
    <property type="evidence" value="ECO:0007669"/>
    <property type="project" value="InterPro"/>
</dbReference>
<dbReference type="GO" id="GO:0006565">
    <property type="term" value="P:L-serine catabolic process"/>
    <property type="evidence" value="ECO:0007669"/>
    <property type="project" value="TreeGrafter"/>
</dbReference>
<gene>
    <name evidence="8" type="ordered locus">Bcen_0776</name>
</gene>
<dbReference type="GO" id="GO:0003941">
    <property type="term" value="F:L-serine ammonia-lyase activity"/>
    <property type="evidence" value="ECO:0007669"/>
    <property type="project" value="UniProtKB-EC"/>
</dbReference>